<reference evidence="1 2" key="1">
    <citation type="journal article" date="2015" name="Stand. Genomic Sci.">
        <title>Complete genome sequence of and proposal of Thermofilum uzonense sp. nov. a novel hyperthermophilic crenarchaeon and emended description of the genus Thermofilum.</title>
        <authorList>
            <person name="Toshchakov S.V."/>
            <person name="Korzhenkov A.A."/>
            <person name="Samarov N.I."/>
            <person name="Mazunin I.O."/>
            <person name="Mozhey O.I."/>
            <person name="Shmyr I.S."/>
            <person name="Derbikova K.S."/>
            <person name="Taranov E.A."/>
            <person name="Dominova I.N."/>
            <person name="Bonch-Osmolovskaya E.A."/>
            <person name="Patrushev M.V."/>
            <person name="Podosokorskaya O.A."/>
            <person name="Kublanov I.V."/>
        </authorList>
    </citation>
    <scope>NUCLEOTIDE SEQUENCE [LARGE SCALE GENOMIC DNA]</scope>
    <source>
        <strain evidence="1 2">1807-2</strain>
    </source>
</reference>
<protein>
    <submittedName>
        <fullName evidence="1">Uncharacterized protein</fullName>
    </submittedName>
</protein>
<dbReference type="Gene3D" id="2.40.50.140">
    <property type="entry name" value="Nucleic acid-binding proteins"/>
    <property type="match status" value="1"/>
</dbReference>
<dbReference type="PATRIC" id="fig|1550241.5.peg.1652"/>
<dbReference type="AlphaFoldDB" id="A0A0F7FII8"/>
<dbReference type="Proteomes" id="UP000067434">
    <property type="component" value="Chromosome"/>
</dbReference>
<organism evidence="1 2">
    <name type="scientific">Infirmifilum uzonense</name>
    <dbReference type="NCBI Taxonomy" id="1550241"/>
    <lineage>
        <taxon>Archaea</taxon>
        <taxon>Thermoproteota</taxon>
        <taxon>Thermoprotei</taxon>
        <taxon>Thermofilales</taxon>
        <taxon>Thermofilaceae</taxon>
        <taxon>Infirmifilum</taxon>
    </lineage>
</organism>
<name>A0A0F7FII8_9CREN</name>
<dbReference type="SUPFAM" id="SSF50249">
    <property type="entry name" value="Nucleic acid-binding proteins"/>
    <property type="match status" value="1"/>
</dbReference>
<dbReference type="STRING" id="1550241.MA03_07975"/>
<dbReference type="RefSeq" id="WP_052884734.1">
    <property type="nucleotide sequence ID" value="NZ_CP009961.1"/>
</dbReference>
<keyword evidence="2" id="KW-1185">Reference proteome</keyword>
<dbReference type="HOGENOM" id="CLU_1745646_0_0_2"/>
<sequence length="149" mass="17124">MAEERVITVDGHLRVLPSEIRAENIVKIGAAVSLNLSFKDVTLRARKISTIGVVKSLYKWRSFQDYTLSFEEHEVIVRVWPDKIPVETMGWLVEGTPVLVYGMIREFNGVIYVSATLIKKVPETYFEVFKRQLVVDRELILRSITPTKT</sequence>
<gene>
    <name evidence="1" type="ORF">MA03_07975</name>
</gene>
<dbReference type="GeneID" id="25402160"/>
<dbReference type="KEGG" id="thf:MA03_07975"/>
<evidence type="ECO:0000313" key="1">
    <source>
        <dbReference type="EMBL" id="AKG39180.1"/>
    </source>
</evidence>
<evidence type="ECO:0000313" key="2">
    <source>
        <dbReference type="Proteomes" id="UP000067434"/>
    </source>
</evidence>
<dbReference type="EMBL" id="CP009961">
    <property type="protein sequence ID" value="AKG39180.1"/>
    <property type="molecule type" value="Genomic_DNA"/>
</dbReference>
<dbReference type="InterPro" id="IPR012340">
    <property type="entry name" value="NA-bd_OB-fold"/>
</dbReference>
<accession>A0A0F7FII8</accession>
<proteinExistence type="predicted"/>